<protein>
    <submittedName>
        <fullName evidence="2">Uncharacterized protein</fullName>
    </submittedName>
</protein>
<feature type="transmembrane region" description="Helical" evidence="1">
    <location>
        <begin position="31"/>
        <end position="48"/>
    </location>
</feature>
<evidence type="ECO:0000256" key="1">
    <source>
        <dbReference type="SAM" id="Phobius"/>
    </source>
</evidence>
<comment type="caution">
    <text evidence="2">The sequence shown here is derived from an EMBL/GenBank/DDBJ whole genome shotgun (WGS) entry which is preliminary data.</text>
</comment>
<keyword evidence="1" id="KW-0812">Transmembrane</keyword>
<keyword evidence="1" id="KW-1133">Transmembrane helix</keyword>
<sequence length="214" mass="25593">MSKYYIVYFVIILLGVIVGIFNFLKLNKSNKIFLSLLFMTLLSELMALNIDKFNLPSNYIVYHIFNPIQYIIVAWAYYQEFRKKLILISMPIMVIWSLILSVFIQPITEFNSYYISFELLIFTAFSVYYFLLLLRIETDNKLKDYPLFWISCGWLLFSVANLFVFGTYNSFFKENSYIERVFAYIRVFSNYILYSLFIVAFLVKQHTLLGDERK</sequence>
<feature type="transmembrane region" description="Helical" evidence="1">
    <location>
        <begin position="85"/>
        <end position="107"/>
    </location>
</feature>
<evidence type="ECO:0000313" key="2">
    <source>
        <dbReference type="EMBL" id="CAH0994104.1"/>
    </source>
</evidence>
<reference evidence="2" key="1">
    <citation type="submission" date="2021-12" db="EMBL/GenBank/DDBJ databases">
        <authorList>
            <person name="Rodrigo-Torres L."/>
            <person name="Arahal R. D."/>
            <person name="Lucena T."/>
        </authorList>
    </citation>
    <scope>NUCLEOTIDE SEQUENCE</scope>
    <source>
        <strain evidence="2">CECT 8858</strain>
    </source>
</reference>
<dbReference type="EMBL" id="CAKLPY010000001">
    <property type="protein sequence ID" value="CAH0994104.1"/>
    <property type="molecule type" value="Genomic_DNA"/>
</dbReference>
<dbReference type="Proteomes" id="UP000837932">
    <property type="component" value="Unassembled WGS sequence"/>
</dbReference>
<feature type="transmembrane region" description="Helical" evidence="1">
    <location>
        <begin position="146"/>
        <end position="169"/>
    </location>
</feature>
<gene>
    <name evidence="2" type="ORF">EMA8858_00211</name>
</gene>
<evidence type="ECO:0000313" key="3">
    <source>
        <dbReference type="Proteomes" id="UP000837932"/>
    </source>
</evidence>
<proteinExistence type="predicted"/>
<feature type="transmembrane region" description="Helical" evidence="1">
    <location>
        <begin position="60"/>
        <end position="78"/>
    </location>
</feature>
<accession>A0ABN8EMM6</accession>
<keyword evidence="1" id="KW-0472">Membrane</keyword>
<name>A0ABN8EMM6_9BACT</name>
<organism evidence="2 3">
    <name type="scientific">Emticicia aquatica</name>
    <dbReference type="NCBI Taxonomy" id="1681835"/>
    <lineage>
        <taxon>Bacteria</taxon>
        <taxon>Pseudomonadati</taxon>
        <taxon>Bacteroidota</taxon>
        <taxon>Cytophagia</taxon>
        <taxon>Cytophagales</taxon>
        <taxon>Leadbetterellaceae</taxon>
        <taxon>Emticicia</taxon>
    </lineage>
</organism>
<feature type="transmembrane region" description="Helical" evidence="1">
    <location>
        <begin position="6"/>
        <end position="24"/>
    </location>
</feature>
<feature type="transmembrane region" description="Helical" evidence="1">
    <location>
        <begin position="113"/>
        <end position="134"/>
    </location>
</feature>
<feature type="transmembrane region" description="Helical" evidence="1">
    <location>
        <begin position="181"/>
        <end position="203"/>
    </location>
</feature>
<keyword evidence="3" id="KW-1185">Reference proteome</keyword>